<evidence type="ECO:0000313" key="2">
    <source>
        <dbReference type="EMBL" id="KAK9709957.1"/>
    </source>
</evidence>
<feature type="domain" description="Reverse transcriptase" evidence="1">
    <location>
        <begin position="1"/>
        <end position="85"/>
    </location>
</feature>
<dbReference type="Gene3D" id="3.10.10.10">
    <property type="entry name" value="HIV Type 1 Reverse Transcriptase, subunit A, domain 1"/>
    <property type="match status" value="1"/>
</dbReference>
<dbReference type="Proteomes" id="UP001458880">
    <property type="component" value="Unassembled WGS sequence"/>
</dbReference>
<reference evidence="2 3" key="1">
    <citation type="journal article" date="2024" name="BMC Genomics">
        <title>De novo assembly and annotation of Popillia japonica's genome with initial clues to its potential as an invasive pest.</title>
        <authorList>
            <person name="Cucini C."/>
            <person name="Boschi S."/>
            <person name="Funari R."/>
            <person name="Cardaioli E."/>
            <person name="Iannotti N."/>
            <person name="Marturano G."/>
            <person name="Paoli F."/>
            <person name="Bruttini M."/>
            <person name="Carapelli A."/>
            <person name="Frati F."/>
            <person name="Nardi F."/>
        </authorList>
    </citation>
    <scope>NUCLEOTIDE SEQUENCE [LARGE SCALE GENOMIC DNA]</scope>
    <source>
        <strain evidence="2">DMR45628</strain>
    </source>
</reference>
<evidence type="ECO:0000259" key="1">
    <source>
        <dbReference type="PROSITE" id="PS50878"/>
    </source>
</evidence>
<dbReference type="InterPro" id="IPR043502">
    <property type="entry name" value="DNA/RNA_pol_sf"/>
</dbReference>
<keyword evidence="2" id="KW-0808">Transferase</keyword>
<dbReference type="CDD" id="cd01647">
    <property type="entry name" value="RT_LTR"/>
    <property type="match status" value="1"/>
</dbReference>
<dbReference type="Gene3D" id="3.30.70.270">
    <property type="match status" value="1"/>
</dbReference>
<dbReference type="PANTHER" id="PTHR24559">
    <property type="entry name" value="TRANSPOSON TY3-I GAG-POL POLYPROTEIN"/>
    <property type="match status" value="1"/>
</dbReference>
<dbReference type="GO" id="GO:0003964">
    <property type="term" value="F:RNA-directed DNA polymerase activity"/>
    <property type="evidence" value="ECO:0007669"/>
    <property type="project" value="UniProtKB-KW"/>
</dbReference>
<gene>
    <name evidence="2" type="ORF">QE152_g26295</name>
</gene>
<dbReference type="EMBL" id="JASPKY010000299">
    <property type="protein sequence ID" value="KAK9709957.1"/>
    <property type="molecule type" value="Genomic_DNA"/>
</dbReference>
<dbReference type="SUPFAM" id="SSF56672">
    <property type="entry name" value="DNA/RNA polymerases"/>
    <property type="match status" value="1"/>
</dbReference>
<evidence type="ECO:0000313" key="3">
    <source>
        <dbReference type="Proteomes" id="UP001458880"/>
    </source>
</evidence>
<organism evidence="2 3">
    <name type="scientific">Popillia japonica</name>
    <name type="common">Japanese beetle</name>
    <dbReference type="NCBI Taxonomy" id="7064"/>
    <lineage>
        <taxon>Eukaryota</taxon>
        <taxon>Metazoa</taxon>
        <taxon>Ecdysozoa</taxon>
        <taxon>Arthropoda</taxon>
        <taxon>Hexapoda</taxon>
        <taxon>Insecta</taxon>
        <taxon>Pterygota</taxon>
        <taxon>Neoptera</taxon>
        <taxon>Endopterygota</taxon>
        <taxon>Coleoptera</taxon>
        <taxon>Polyphaga</taxon>
        <taxon>Scarabaeiformia</taxon>
        <taxon>Scarabaeidae</taxon>
        <taxon>Rutelinae</taxon>
        <taxon>Popillia</taxon>
    </lineage>
</organism>
<proteinExistence type="predicted"/>
<keyword evidence="2" id="KW-0548">Nucleotidyltransferase</keyword>
<dbReference type="InterPro" id="IPR043128">
    <property type="entry name" value="Rev_trsase/Diguanyl_cyclase"/>
</dbReference>
<protein>
    <submittedName>
        <fullName evidence="2">Reverse transcriptase (RNA-dependent DNA polymerase)</fullName>
    </submittedName>
</protein>
<dbReference type="InterPro" id="IPR000477">
    <property type="entry name" value="RT_dom"/>
</dbReference>
<comment type="caution">
    <text evidence="2">The sequence shown here is derived from an EMBL/GenBank/DDBJ whole genome shotgun (WGS) entry which is preliminary data.</text>
</comment>
<dbReference type="PROSITE" id="PS50878">
    <property type="entry name" value="RT_POL"/>
    <property type="match status" value="1"/>
</dbReference>
<accession>A0AAW1JYM0</accession>
<sequence>MCVSSILDRLRDAKYLSSLDVKTAYWQIPIAEGSRPLTAFTVPGRGLYQFRRLPFGLHTAPATWQRLIDRVLGVDLEQHLLLGKD</sequence>
<dbReference type="Pfam" id="PF00078">
    <property type="entry name" value="RVT_1"/>
    <property type="match status" value="1"/>
</dbReference>
<dbReference type="AlphaFoldDB" id="A0AAW1JYM0"/>
<dbReference type="InterPro" id="IPR053134">
    <property type="entry name" value="RNA-dir_DNA_polymerase"/>
</dbReference>
<name>A0AAW1JYM0_POPJA</name>
<keyword evidence="3" id="KW-1185">Reference proteome</keyword>
<keyword evidence="2" id="KW-0695">RNA-directed DNA polymerase</keyword>
<dbReference type="PANTHER" id="PTHR24559:SF444">
    <property type="entry name" value="REVERSE TRANSCRIPTASE DOMAIN-CONTAINING PROTEIN"/>
    <property type="match status" value="1"/>
</dbReference>